<keyword evidence="5" id="KW-1185">Reference proteome</keyword>
<keyword evidence="1" id="KW-0479">Metal-binding</keyword>
<feature type="compositionally biased region" description="Basic and acidic residues" evidence="2">
    <location>
        <begin position="49"/>
        <end position="64"/>
    </location>
</feature>
<dbReference type="AlphaFoldDB" id="L2GTF3"/>
<dbReference type="InterPro" id="IPR013083">
    <property type="entry name" value="Znf_RING/FYVE/PHD"/>
</dbReference>
<evidence type="ECO:0000313" key="4">
    <source>
        <dbReference type="EMBL" id="ELA46588.1"/>
    </source>
</evidence>
<organism evidence="4 5">
    <name type="scientific">Vavraia culicis (isolate floridensis)</name>
    <name type="common">Microsporidian parasite</name>
    <dbReference type="NCBI Taxonomy" id="948595"/>
    <lineage>
        <taxon>Eukaryota</taxon>
        <taxon>Fungi</taxon>
        <taxon>Fungi incertae sedis</taxon>
        <taxon>Microsporidia</taxon>
        <taxon>Pleistophoridae</taxon>
        <taxon>Vavraia</taxon>
    </lineage>
</organism>
<dbReference type="GO" id="GO:0061630">
    <property type="term" value="F:ubiquitin protein ligase activity"/>
    <property type="evidence" value="ECO:0007669"/>
    <property type="project" value="TreeGrafter"/>
</dbReference>
<dbReference type="SUPFAM" id="SSF57850">
    <property type="entry name" value="RING/U-box"/>
    <property type="match status" value="1"/>
</dbReference>
<keyword evidence="1" id="KW-0863">Zinc-finger</keyword>
<dbReference type="CDD" id="cd16448">
    <property type="entry name" value="RING-H2"/>
    <property type="match status" value="1"/>
</dbReference>
<gene>
    <name evidence="4" type="ORF">VCUG_01918</name>
</gene>
<dbReference type="PANTHER" id="PTHR22765:SF434">
    <property type="entry name" value="GB|AAD18119.1-RELATED"/>
    <property type="match status" value="1"/>
</dbReference>
<dbReference type="VEuPathDB" id="MicrosporidiaDB:VCUG_01918"/>
<evidence type="ECO:0000256" key="2">
    <source>
        <dbReference type="SAM" id="MobiDB-lite"/>
    </source>
</evidence>
<dbReference type="PANTHER" id="PTHR22765">
    <property type="entry name" value="RING FINGER AND PROTEASE ASSOCIATED DOMAIN-CONTAINING"/>
    <property type="match status" value="1"/>
</dbReference>
<dbReference type="InterPro" id="IPR001841">
    <property type="entry name" value="Znf_RING"/>
</dbReference>
<accession>L2GTF3</accession>
<dbReference type="SMART" id="SM00184">
    <property type="entry name" value="RING"/>
    <property type="match status" value="1"/>
</dbReference>
<feature type="compositionally biased region" description="Polar residues" evidence="2">
    <location>
        <begin position="37"/>
        <end position="48"/>
    </location>
</feature>
<evidence type="ECO:0000256" key="1">
    <source>
        <dbReference type="PROSITE-ProRule" id="PRU00175"/>
    </source>
</evidence>
<protein>
    <recommendedName>
        <fullName evidence="3">RING-type domain-containing protein</fullName>
    </recommendedName>
</protein>
<dbReference type="Proteomes" id="UP000011081">
    <property type="component" value="Unassembled WGS sequence"/>
</dbReference>
<reference evidence="5" key="1">
    <citation type="submission" date="2011-03" db="EMBL/GenBank/DDBJ databases">
        <title>The genome sequence of Vavraia culicis strain floridensis.</title>
        <authorList>
            <consortium name="The Broad Institute Genome Sequencing Platform"/>
            <person name="Cuomo C."/>
            <person name="Becnel J."/>
            <person name="Sanscrainte N."/>
            <person name="Young S.K."/>
            <person name="Zeng Q."/>
            <person name="Gargeya S."/>
            <person name="Fitzgerald M."/>
            <person name="Haas B."/>
            <person name="Abouelleil A."/>
            <person name="Alvarado L."/>
            <person name="Arachchi H.M."/>
            <person name="Berlin A."/>
            <person name="Chapman S.B."/>
            <person name="Gearin G."/>
            <person name="Goldberg J."/>
            <person name="Griggs A."/>
            <person name="Gujja S."/>
            <person name="Hansen M."/>
            <person name="Heiman D."/>
            <person name="Howarth C."/>
            <person name="Larimer J."/>
            <person name="Lui A."/>
            <person name="MacDonald P.J.P."/>
            <person name="McCowen C."/>
            <person name="Montmayeur A."/>
            <person name="Murphy C."/>
            <person name="Neiman D."/>
            <person name="Pearson M."/>
            <person name="Priest M."/>
            <person name="Roberts A."/>
            <person name="Saif S."/>
            <person name="Shea T."/>
            <person name="Sisk P."/>
            <person name="Stolte C."/>
            <person name="Sykes S."/>
            <person name="Wortman J."/>
            <person name="Nusbaum C."/>
            <person name="Birren B."/>
        </authorList>
    </citation>
    <scope>NUCLEOTIDE SEQUENCE [LARGE SCALE GENOMIC DNA]</scope>
    <source>
        <strain evidence="5">floridensis</strain>
    </source>
</reference>
<dbReference type="STRING" id="948595.L2GTF3"/>
<feature type="domain" description="RING-type" evidence="3">
    <location>
        <begin position="150"/>
        <end position="189"/>
    </location>
</feature>
<dbReference type="OMA" id="ESPPIIC"/>
<dbReference type="InterPro" id="IPR051826">
    <property type="entry name" value="E3_ubiquitin-ligase_domain"/>
</dbReference>
<dbReference type="PROSITE" id="PS50089">
    <property type="entry name" value="ZF_RING_2"/>
    <property type="match status" value="1"/>
</dbReference>
<dbReference type="Pfam" id="PF13639">
    <property type="entry name" value="zf-RING_2"/>
    <property type="match status" value="1"/>
</dbReference>
<dbReference type="GeneID" id="19879787"/>
<feature type="compositionally biased region" description="Basic and acidic residues" evidence="2">
    <location>
        <begin position="11"/>
        <end position="34"/>
    </location>
</feature>
<name>L2GTF3_VAVCU</name>
<dbReference type="OrthoDB" id="8062037at2759"/>
<dbReference type="EMBL" id="GL877439">
    <property type="protein sequence ID" value="ELA46588.1"/>
    <property type="molecule type" value="Genomic_DNA"/>
</dbReference>
<dbReference type="RefSeq" id="XP_008074934.1">
    <property type="nucleotide sequence ID" value="XM_008076743.1"/>
</dbReference>
<keyword evidence="1" id="KW-0862">Zinc</keyword>
<evidence type="ECO:0000259" key="3">
    <source>
        <dbReference type="PROSITE" id="PS50089"/>
    </source>
</evidence>
<dbReference type="GO" id="GO:0008270">
    <property type="term" value="F:zinc ion binding"/>
    <property type="evidence" value="ECO:0007669"/>
    <property type="project" value="UniProtKB-KW"/>
</dbReference>
<proteinExistence type="predicted"/>
<feature type="region of interest" description="Disordered" evidence="2">
    <location>
        <begin position="1"/>
        <end position="64"/>
    </location>
</feature>
<dbReference type="InParanoid" id="L2GTF3"/>
<dbReference type="HOGENOM" id="CLU_1195598_0_0_1"/>
<sequence>MTHKKISSQVIRDESSDTSEKDVMSVSQRVRDDDSSTESAVSISLNSEEQNRKEPEKDIEVRRIPPEKDLRSCRLVANANRPHESPPIICADVQRNSMWEAVYVPVDCEEANNAKKSPPILQKKPKRIGTTVLEKISVVPQIVPAKDTICNICFEKITGKIYNLKCKHVFHMDCIFRWIYTCNLCPLCKCPILLGIYNGRK</sequence>
<dbReference type="GO" id="GO:0006511">
    <property type="term" value="P:ubiquitin-dependent protein catabolic process"/>
    <property type="evidence" value="ECO:0007669"/>
    <property type="project" value="TreeGrafter"/>
</dbReference>
<evidence type="ECO:0000313" key="5">
    <source>
        <dbReference type="Proteomes" id="UP000011081"/>
    </source>
</evidence>
<dbReference type="Gene3D" id="3.30.40.10">
    <property type="entry name" value="Zinc/RING finger domain, C3HC4 (zinc finger)"/>
    <property type="match status" value="1"/>
</dbReference>